<keyword evidence="2" id="KW-0812">Transmembrane</keyword>
<evidence type="ECO:0000256" key="2">
    <source>
        <dbReference type="SAM" id="Phobius"/>
    </source>
</evidence>
<gene>
    <name evidence="3" type="primary">ycf1</name>
</gene>
<feature type="compositionally biased region" description="Polar residues" evidence="1">
    <location>
        <begin position="1201"/>
        <end position="1210"/>
    </location>
</feature>
<evidence type="ECO:0000256" key="1">
    <source>
        <dbReference type="SAM" id="MobiDB-lite"/>
    </source>
</evidence>
<name>A0A4D6C564_9CHLO</name>
<feature type="transmembrane region" description="Helical" evidence="2">
    <location>
        <begin position="290"/>
        <end position="309"/>
    </location>
</feature>
<keyword evidence="3" id="KW-0934">Plastid</keyword>
<evidence type="ECO:0000313" key="3">
    <source>
        <dbReference type="EMBL" id="QBX98159.1"/>
    </source>
</evidence>
<feature type="transmembrane region" description="Helical" evidence="2">
    <location>
        <begin position="16"/>
        <end position="36"/>
    </location>
</feature>
<keyword evidence="2" id="KW-1133">Transmembrane helix</keyword>
<feature type="transmembrane region" description="Helical" evidence="2">
    <location>
        <begin position="48"/>
        <end position="67"/>
    </location>
</feature>
<accession>A0A4D6C564</accession>
<feature type="transmembrane region" description="Helical" evidence="2">
    <location>
        <begin position="237"/>
        <end position="259"/>
    </location>
</feature>
<proteinExistence type="predicted"/>
<feature type="transmembrane region" description="Helical" evidence="2">
    <location>
        <begin position="87"/>
        <end position="108"/>
    </location>
</feature>
<keyword evidence="2" id="KW-0472">Membrane</keyword>
<geneLocation type="chloroplast" evidence="3"/>
<protein>
    <submittedName>
        <fullName evidence="3">Hypothetical chloroplast RF1</fullName>
    </submittedName>
</protein>
<keyword evidence="3" id="KW-0150">Chloroplast</keyword>
<feature type="transmembrane region" description="Helical" evidence="2">
    <location>
        <begin position="120"/>
        <end position="147"/>
    </location>
</feature>
<dbReference type="RefSeq" id="YP_009646439.1">
    <property type="nucleotide sequence ID" value="NC_042487.1"/>
</dbReference>
<feature type="region of interest" description="Disordered" evidence="1">
    <location>
        <begin position="1201"/>
        <end position="1227"/>
    </location>
</feature>
<sequence>MDWFNTIFENTPALNAFFWFIQITLSQVVSSTVNFLQYILCFEWVTNIAAFPVVAPSLVSQLLHLPVLEATQFDFSLNASEDSFTNAFFQGLFTAAILSLPSSPARLLAIRNWVVQGVWFGSATLFGLLLVEILFISSCIFGISPFLEFIRLIYPFWFVLGIICIISQFSQLVYANGNPVQRVGINTDIEKRILIQAVFQGAFLSSFEQTNFLPYLGNFVIGPNSFVGEGFLGVINNTWYLVGLILGLIGFGLAINLLVSAIMSMRLTTPGTYRFVFFNGRLAYLRGVKFSRIFAIGLLTSVFLSLPYYSSVYLASQPVSLNPREAAFLSNEIGWLTRATQLNPVALFNTDIVPVGLWNRSLPVDRSYRKMITRNVHNWRTYGNYIDPNVGPGTVHFPSFSNFGAEILLDRTAYRSYLMNHIQEVNLRNLSDKSNGRRIASYLSPWFANWDTKFVSILRTKIGSIPISFRDENTQYNLERKLPFQSIFIGRDSDVYGAPKVGSRSKGVDVVTRMGPSSFFNKTKIAQTRSHIQTPVTRSGKAILGWNRSNFQNRKFVVDKKSTTLFINPWDRNWIQLDSIIWFPLRLIYGLCYQVGSALMRVRIFGVLTKFSPKPQQSEPIPGNKLYFEGMLPPIQQTRGVRRWLVGREARVRRAWQFLKINTVQPRMYALYASQFEKLGLLRRLFLYKAPIEITKDRVKKGIFISHEYLTELDKKGLPLSKLSRALKSAPTRSSRRATNSIKHELTDSKKNSDFYHSFKKLFYQASGRKLGQDPFSELLRSWATAKWLEHELERSLKVVRTDITGTKTELIVEYPTVTGRVPLSYKDSATQAQTALRRQIMRVKNVYKTRFINLHNQWVNRSVIRPQQEPWSASPSEEQLVWMLSRIHNQSIASVSESSYQHVQGLDPELKGKKFDDLNRATLLTPRNQINWMVGLNRLTKGDRLHYIRGLEREIKGVSPTLLRYNRYMSVNRELVKKAQKDFNSGVQPNQYAGLILNGLTLEPIHDKYNRLDFATNSRRSLQPFTINSTLKGVGSYAPSVFQPFSVEKTVFHYDSGLNRYKSLLYPRVWTLKSGSRKLASTPSSFPWLSSNFKAKTIVEGFKVDGSSLEKLKTNKLLQNVKRWAKYQELLGEREFFYRRQGRRGKRRRTKDLRVLRFGSPNPYMMQMSADFNPQVVPSPYGRRRIRSSLIPTQENWQYTTASQKSPPYTKSKKSFFSKKNARRRRKQYKKLKNTPKEGFSKDFLETAHSTRRRKKRRYRKRSKLKRGRRYQTIIGDRSGFIKVLAQDFERDEQERKLRRRLRLFEEKGIFKIINDVKAYTLLMLTSGVKLQTRDDWSSLNYRQARTQIANSRRADQDWERPRFNTSLEQVGQRPPIFTRTSRHERKMDRRLTRPSVPLAYSHGDGLALNSWIGLMRGTSTYIHGLPLVVDKVLSGQPIDHILTPKEETQLSKHRIQLTRYYDSLREYRNSPNWRRFVPGGTRSWIDNVYNHQFKGTLKTVRRLFYLTPLESQNSTGARVYKYNQLLYDREGENYNPILHEELGDVRLLEPQSPFFELTTSVAPFYVGWDNKNENIIVTNRYPSLAVPKNISNHPHVSLQDELTTTTSTRLDRKVFEWSNKNLNNLSIQTYEPTRVSRYRFFKELRQTMQFPGDLNLDSTDKSQEINNTWTNLGLNHKTGSLLAMLNQVRLRNKLAYGTLDLLGPWSHTRNRSQLNTGESNRYFIRGSLVTPISRRGQKYNQVKKLQSWFNQYRPYPFSRSNIMEGGVKKKREKKRALYSLGSMYTVSGPKVVELNSFPNLSFEYKPGGVSAQIIQTVLPRLKKGLQHYPEIINNVLPVFLVNQTRPSGSRSQWNNVMQYPNRISDLQNRQQSNRSVPFSLMWVQLLGCRYLIKDKVFSLVSRNQLLNLSEQLPILSTLEDQASKDMIFWSKSYGLKKRKMRASPVKIGDLPPQGRGVQDKGYWRLRRTRAKSGKRKFKGYTYPF</sequence>
<feature type="compositionally biased region" description="Basic residues" evidence="1">
    <location>
        <begin position="1212"/>
        <end position="1227"/>
    </location>
</feature>
<dbReference type="EMBL" id="MK085993">
    <property type="protein sequence ID" value="QBX98159.1"/>
    <property type="molecule type" value="Genomic_DNA"/>
</dbReference>
<reference evidence="3" key="1">
    <citation type="journal article" date="2019" name="Genome Biol. Evol.">
        <title>Tracing the Evolution of the Plastome and Mitogenome in the Chloropicophyceae Uncovered Convergent tRNA Gene Losses and a Variant Plastid Genetic Code.</title>
        <authorList>
            <person name="Turmel M."/>
            <person name="Dos Santos A.L."/>
            <person name="Otis C."/>
            <person name="Sergerie R."/>
            <person name="Lemieux C."/>
        </authorList>
    </citation>
    <scope>NUCLEOTIDE SEQUENCE</scope>
</reference>
<dbReference type="GeneID" id="40351144"/>
<organism evidence="3">
    <name type="scientific">Chloroparvula japonica</name>
    <dbReference type="NCBI Taxonomy" id="1411623"/>
    <lineage>
        <taxon>Eukaryota</taxon>
        <taxon>Viridiplantae</taxon>
        <taxon>Chlorophyta</taxon>
        <taxon>Chloropicophyceae</taxon>
        <taxon>Chloropicales</taxon>
        <taxon>Chloropicaceae</taxon>
        <taxon>Chloroparvula</taxon>
    </lineage>
</organism>
<feature type="transmembrane region" description="Helical" evidence="2">
    <location>
        <begin position="153"/>
        <end position="174"/>
    </location>
</feature>